<comment type="subcellular location">
    <subcellularLocation>
        <location evidence="1">Membrane</location>
        <topology evidence="1">Multi-pass membrane protein</topology>
    </subcellularLocation>
</comment>
<dbReference type="EMBL" id="GEDC01003910">
    <property type="protein sequence ID" value="JAS33388.1"/>
    <property type="molecule type" value="Transcribed_RNA"/>
</dbReference>
<dbReference type="InterPro" id="IPR001873">
    <property type="entry name" value="ENaC"/>
</dbReference>
<evidence type="ECO:0000256" key="11">
    <source>
        <dbReference type="ARBA" id="ARBA00023303"/>
    </source>
</evidence>
<evidence type="ECO:0000256" key="2">
    <source>
        <dbReference type="ARBA" id="ARBA00007193"/>
    </source>
</evidence>
<dbReference type="PANTHER" id="PTHR11690">
    <property type="entry name" value="AMILORIDE-SENSITIVE SODIUM CHANNEL-RELATED"/>
    <property type="match status" value="1"/>
</dbReference>
<keyword evidence="9" id="KW-0472">Membrane</keyword>
<proteinExistence type="inferred from homology"/>
<evidence type="ECO:0000256" key="8">
    <source>
        <dbReference type="ARBA" id="ARBA00023065"/>
    </source>
</evidence>
<dbReference type="Gene3D" id="1.10.287.770">
    <property type="entry name" value="YojJ-like"/>
    <property type="match status" value="1"/>
</dbReference>
<dbReference type="PANTHER" id="PTHR11690:SF288">
    <property type="entry name" value="AMILORIDE-SENSITIVE NA+ CHANNEL-RELATED"/>
    <property type="match status" value="1"/>
</dbReference>
<keyword evidence="10 12" id="KW-0739">Sodium transport</keyword>
<evidence type="ECO:0000256" key="7">
    <source>
        <dbReference type="ARBA" id="ARBA00023053"/>
    </source>
</evidence>
<organism evidence="13">
    <name type="scientific">Clastoptera arizonana</name>
    <name type="common">Arizona spittle bug</name>
    <dbReference type="NCBI Taxonomy" id="38151"/>
    <lineage>
        <taxon>Eukaryota</taxon>
        <taxon>Metazoa</taxon>
        <taxon>Ecdysozoa</taxon>
        <taxon>Arthropoda</taxon>
        <taxon>Hexapoda</taxon>
        <taxon>Insecta</taxon>
        <taxon>Pterygota</taxon>
        <taxon>Neoptera</taxon>
        <taxon>Paraneoptera</taxon>
        <taxon>Hemiptera</taxon>
        <taxon>Auchenorrhyncha</taxon>
        <taxon>Cercopoidea</taxon>
        <taxon>Clastopteridae</taxon>
        <taxon>Clastoptera</taxon>
    </lineage>
</organism>
<gene>
    <name evidence="13" type="ORF">g.45000</name>
</gene>
<evidence type="ECO:0000256" key="4">
    <source>
        <dbReference type="ARBA" id="ARBA00022461"/>
    </source>
</evidence>
<sequence length="120" mass="13772">LECSKPSMFSCNCMPSCTETLYTTEARIDKRENKIFNVEFAYLDIFYKQEYAIGYTKQTKLSVQQFLVGVGGKGGLFLGCSVISVIEIIYLSLHMINNFLQSLNRSNRRKKTQTIFPFVN</sequence>
<dbReference type="AlphaFoldDB" id="A0A1B6E647"/>
<evidence type="ECO:0000256" key="1">
    <source>
        <dbReference type="ARBA" id="ARBA00004141"/>
    </source>
</evidence>
<keyword evidence="7" id="KW-0915">Sodium</keyword>
<dbReference type="GO" id="GO:0015280">
    <property type="term" value="F:ligand-gated sodium channel activity"/>
    <property type="evidence" value="ECO:0007669"/>
    <property type="project" value="TreeGrafter"/>
</dbReference>
<keyword evidence="5 12" id="KW-0812">Transmembrane</keyword>
<comment type="similarity">
    <text evidence="2 12">Belongs to the amiloride-sensitive sodium channel (TC 1.A.6) family.</text>
</comment>
<evidence type="ECO:0000256" key="5">
    <source>
        <dbReference type="ARBA" id="ARBA00022692"/>
    </source>
</evidence>
<name>A0A1B6E647_9HEMI</name>
<evidence type="ECO:0000256" key="3">
    <source>
        <dbReference type="ARBA" id="ARBA00022448"/>
    </source>
</evidence>
<feature type="non-terminal residue" evidence="13">
    <location>
        <position position="1"/>
    </location>
</feature>
<keyword evidence="11 12" id="KW-0407">Ion channel</keyword>
<keyword evidence="4 12" id="KW-0894">Sodium channel</keyword>
<evidence type="ECO:0000256" key="9">
    <source>
        <dbReference type="ARBA" id="ARBA00023136"/>
    </source>
</evidence>
<evidence type="ECO:0000256" key="10">
    <source>
        <dbReference type="ARBA" id="ARBA00023201"/>
    </source>
</evidence>
<reference evidence="13" key="1">
    <citation type="submission" date="2015-12" db="EMBL/GenBank/DDBJ databases">
        <title>De novo transcriptome assembly of four potential Pierce s Disease insect vectors from Arizona vineyards.</title>
        <authorList>
            <person name="Tassone E.E."/>
        </authorList>
    </citation>
    <scope>NUCLEOTIDE SEQUENCE</scope>
</reference>
<keyword evidence="3 12" id="KW-0813">Transport</keyword>
<evidence type="ECO:0000313" key="13">
    <source>
        <dbReference type="EMBL" id="JAS33388.1"/>
    </source>
</evidence>
<evidence type="ECO:0000256" key="12">
    <source>
        <dbReference type="RuleBase" id="RU000679"/>
    </source>
</evidence>
<dbReference type="GO" id="GO:0005886">
    <property type="term" value="C:plasma membrane"/>
    <property type="evidence" value="ECO:0007669"/>
    <property type="project" value="TreeGrafter"/>
</dbReference>
<dbReference type="Pfam" id="PF00858">
    <property type="entry name" value="ASC"/>
    <property type="match status" value="1"/>
</dbReference>
<protein>
    <submittedName>
        <fullName evidence="13">Uncharacterized protein</fullName>
    </submittedName>
</protein>
<accession>A0A1B6E647</accession>
<keyword evidence="8 12" id="KW-0406">Ion transport</keyword>
<keyword evidence="6" id="KW-1133">Transmembrane helix</keyword>
<evidence type="ECO:0000256" key="6">
    <source>
        <dbReference type="ARBA" id="ARBA00022989"/>
    </source>
</evidence>